<feature type="domain" description="HTH araC/xylS-type" evidence="4">
    <location>
        <begin position="174"/>
        <end position="272"/>
    </location>
</feature>
<dbReference type="PANTHER" id="PTHR46796">
    <property type="entry name" value="HTH-TYPE TRANSCRIPTIONAL ACTIVATOR RHAS-RELATED"/>
    <property type="match status" value="1"/>
</dbReference>
<dbReference type="Gene3D" id="1.10.10.60">
    <property type="entry name" value="Homeodomain-like"/>
    <property type="match status" value="1"/>
</dbReference>
<dbReference type="GO" id="GO:0003700">
    <property type="term" value="F:DNA-binding transcription factor activity"/>
    <property type="evidence" value="ECO:0007669"/>
    <property type="project" value="InterPro"/>
</dbReference>
<dbReference type="SMART" id="SM00342">
    <property type="entry name" value="HTH_ARAC"/>
    <property type="match status" value="1"/>
</dbReference>
<gene>
    <name evidence="5" type="ORF">HY834_11250</name>
</gene>
<dbReference type="EMBL" id="JACRAF010000030">
    <property type="protein sequence ID" value="MBI4922317.1"/>
    <property type="molecule type" value="Genomic_DNA"/>
</dbReference>
<evidence type="ECO:0000313" key="5">
    <source>
        <dbReference type="EMBL" id="MBI4922317.1"/>
    </source>
</evidence>
<dbReference type="InterPro" id="IPR050204">
    <property type="entry name" value="AraC_XylS_family_regulators"/>
</dbReference>
<name>A0A933L3C0_9HYPH</name>
<protein>
    <submittedName>
        <fullName evidence="5">AraC family transcriptional regulator</fullName>
    </submittedName>
</protein>
<dbReference type="GO" id="GO:0043565">
    <property type="term" value="F:sequence-specific DNA binding"/>
    <property type="evidence" value="ECO:0007669"/>
    <property type="project" value="InterPro"/>
</dbReference>
<dbReference type="Pfam" id="PF12833">
    <property type="entry name" value="HTH_18"/>
    <property type="match status" value="1"/>
</dbReference>
<accession>A0A933L3C0</accession>
<evidence type="ECO:0000313" key="6">
    <source>
        <dbReference type="Proteomes" id="UP000782610"/>
    </source>
</evidence>
<evidence type="ECO:0000256" key="3">
    <source>
        <dbReference type="ARBA" id="ARBA00023163"/>
    </source>
</evidence>
<organism evidence="5 6">
    <name type="scientific">Devosia nanyangense</name>
    <dbReference type="NCBI Taxonomy" id="1228055"/>
    <lineage>
        <taxon>Bacteria</taxon>
        <taxon>Pseudomonadati</taxon>
        <taxon>Pseudomonadota</taxon>
        <taxon>Alphaproteobacteria</taxon>
        <taxon>Hyphomicrobiales</taxon>
        <taxon>Devosiaceae</taxon>
        <taxon>Devosia</taxon>
    </lineage>
</organism>
<dbReference type="InterPro" id="IPR018060">
    <property type="entry name" value="HTH_AraC"/>
</dbReference>
<dbReference type="PROSITE" id="PS01124">
    <property type="entry name" value="HTH_ARAC_FAMILY_2"/>
    <property type="match status" value="1"/>
</dbReference>
<sequence>MQKTANGELIEKPGTQRGILDSMHAQRNFALRRYYPSAQLAAHIEHYWIVTWDLRGAPAYTAEVLPHPSVNVAFTRDRGWVTGVTTGKYTYDLEGEGIVLGIQFRPGAFRPFLGRPVSTITDQTLPAGEVFPIATEDFRRALLEQSSDEAIVGAGEALLVDRLPAPDAHIGLINDIVALVRDDRSLSQVSTVAERFGLPERTLQHLFSSYVGVGLKWVIRRYRVMEAAELAEAGTAPKWTALAHDLGYSDQAHFTNDFTRIVGRAPSEHARYAARD</sequence>
<keyword evidence="3" id="KW-0804">Transcription</keyword>
<dbReference type="Pfam" id="PF20240">
    <property type="entry name" value="DUF6597"/>
    <property type="match status" value="1"/>
</dbReference>
<proteinExistence type="predicted"/>
<dbReference type="InterPro" id="IPR046532">
    <property type="entry name" value="DUF6597"/>
</dbReference>
<evidence type="ECO:0000259" key="4">
    <source>
        <dbReference type="PROSITE" id="PS01124"/>
    </source>
</evidence>
<comment type="caution">
    <text evidence="5">The sequence shown here is derived from an EMBL/GenBank/DDBJ whole genome shotgun (WGS) entry which is preliminary data.</text>
</comment>
<keyword evidence="2" id="KW-0238">DNA-binding</keyword>
<dbReference type="AlphaFoldDB" id="A0A933L3C0"/>
<dbReference type="InterPro" id="IPR009057">
    <property type="entry name" value="Homeodomain-like_sf"/>
</dbReference>
<reference evidence="5" key="1">
    <citation type="submission" date="2020-07" db="EMBL/GenBank/DDBJ databases">
        <title>Huge and variable diversity of episymbiotic CPR bacteria and DPANN archaea in groundwater ecosystems.</title>
        <authorList>
            <person name="He C.Y."/>
            <person name="Keren R."/>
            <person name="Whittaker M."/>
            <person name="Farag I.F."/>
            <person name="Doudna J."/>
            <person name="Cate J.H.D."/>
            <person name="Banfield J.F."/>
        </authorList>
    </citation>
    <scope>NUCLEOTIDE SEQUENCE</scope>
    <source>
        <strain evidence="5">NC_groundwater_1586_Pr3_B-0.1um_66_15</strain>
    </source>
</reference>
<dbReference type="Proteomes" id="UP000782610">
    <property type="component" value="Unassembled WGS sequence"/>
</dbReference>
<evidence type="ECO:0000256" key="1">
    <source>
        <dbReference type="ARBA" id="ARBA00023015"/>
    </source>
</evidence>
<dbReference type="SUPFAM" id="SSF46689">
    <property type="entry name" value="Homeodomain-like"/>
    <property type="match status" value="1"/>
</dbReference>
<keyword evidence="1" id="KW-0805">Transcription regulation</keyword>
<evidence type="ECO:0000256" key="2">
    <source>
        <dbReference type="ARBA" id="ARBA00023125"/>
    </source>
</evidence>